<dbReference type="InterPro" id="IPR000116">
    <property type="entry name" value="HMGA"/>
</dbReference>
<feature type="region of interest" description="Disordered" evidence="12">
    <location>
        <begin position="74"/>
        <end position="167"/>
    </location>
</feature>
<keyword evidence="4" id="KW-0677">Repeat</keyword>
<dbReference type="OrthoDB" id="5349119at2759"/>
<dbReference type="InterPro" id="IPR017956">
    <property type="entry name" value="AT_hook_DNA-bd_motif"/>
</dbReference>
<dbReference type="AlphaFoldDB" id="A0A9P7NA16"/>
<dbReference type="GO" id="GO:0006260">
    <property type="term" value="P:DNA replication"/>
    <property type="evidence" value="ECO:0007669"/>
    <property type="project" value="InterPro"/>
</dbReference>
<feature type="region of interest" description="Disordered" evidence="12">
    <location>
        <begin position="347"/>
        <end position="380"/>
    </location>
</feature>
<accession>A0A9P7NA16</accession>
<dbReference type="EMBL" id="SRPW01001056">
    <property type="protein sequence ID" value="KAG6008190.1"/>
    <property type="molecule type" value="Genomic_DNA"/>
</dbReference>
<feature type="compositionally biased region" description="Basic residues" evidence="12">
    <location>
        <begin position="364"/>
        <end position="380"/>
    </location>
</feature>
<evidence type="ECO:0000256" key="1">
    <source>
        <dbReference type="ARBA" id="ARBA00004123"/>
    </source>
</evidence>
<comment type="function">
    <text evidence="11">Regulatory subunit of the SLX1-SLX4 structure-specific endonuclease that resolves DNA secondary structures generated during DNA repair and recombination. Has endonuclease activity towards branched DNA substrates, introducing single-strand cuts in duplex DNA close to junctions with ss-DNA.</text>
</comment>
<evidence type="ECO:0000313" key="13">
    <source>
        <dbReference type="EMBL" id="KAG6008190.1"/>
    </source>
</evidence>
<evidence type="ECO:0000256" key="6">
    <source>
        <dbReference type="ARBA" id="ARBA00023125"/>
    </source>
</evidence>
<name>A0A9P7NA16_9HYPO</name>
<evidence type="ECO:0000256" key="3">
    <source>
        <dbReference type="ARBA" id="ARBA00022553"/>
    </source>
</evidence>
<keyword evidence="7 11" id="KW-0233">DNA recombination</keyword>
<feature type="compositionally biased region" description="Basic and acidic residues" evidence="12">
    <location>
        <begin position="151"/>
        <end position="164"/>
    </location>
</feature>
<dbReference type="GO" id="GO:0006355">
    <property type="term" value="P:regulation of DNA-templated transcription"/>
    <property type="evidence" value="ECO:0007669"/>
    <property type="project" value="InterPro"/>
</dbReference>
<feature type="compositionally biased region" description="Low complexity" evidence="12">
    <location>
        <begin position="652"/>
        <end position="664"/>
    </location>
</feature>
<dbReference type="GO" id="GO:0006310">
    <property type="term" value="P:DNA recombination"/>
    <property type="evidence" value="ECO:0007669"/>
    <property type="project" value="UniProtKB-UniRule"/>
</dbReference>
<evidence type="ECO:0000256" key="2">
    <source>
        <dbReference type="ARBA" id="ARBA00006661"/>
    </source>
</evidence>
<organism evidence="13 14">
    <name type="scientific">Claviceps pusilla</name>
    <dbReference type="NCBI Taxonomy" id="123648"/>
    <lineage>
        <taxon>Eukaryota</taxon>
        <taxon>Fungi</taxon>
        <taxon>Dikarya</taxon>
        <taxon>Ascomycota</taxon>
        <taxon>Pezizomycotina</taxon>
        <taxon>Sordariomycetes</taxon>
        <taxon>Hypocreomycetidae</taxon>
        <taxon>Hypocreales</taxon>
        <taxon>Clavicipitaceae</taxon>
        <taxon>Claviceps</taxon>
    </lineage>
</organism>
<dbReference type="SMART" id="SM00384">
    <property type="entry name" value="AT_hook"/>
    <property type="match status" value="2"/>
</dbReference>
<dbReference type="InterPro" id="IPR027784">
    <property type="entry name" value="Slx4_ascomycetes"/>
</dbReference>
<comment type="PTM">
    <text evidence="11">Phosphorylated in response to DNA damage.</text>
</comment>
<evidence type="ECO:0000313" key="14">
    <source>
        <dbReference type="Proteomes" id="UP000748025"/>
    </source>
</evidence>
<evidence type="ECO:0000256" key="4">
    <source>
        <dbReference type="ARBA" id="ARBA00022737"/>
    </source>
</evidence>
<dbReference type="CDD" id="cd22999">
    <property type="entry name" value="SAP_SLX4"/>
    <property type="match status" value="1"/>
</dbReference>
<dbReference type="GO" id="GO:0017108">
    <property type="term" value="F:5'-flap endonuclease activity"/>
    <property type="evidence" value="ECO:0007669"/>
    <property type="project" value="InterPro"/>
</dbReference>
<comment type="caution">
    <text evidence="13">The sequence shown here is derived from an EMBL/GenBank/DDBJ whole genome shotgun (WGS) entry which is preliminary data.</text>
</comment>
<keyword evidence="3 11" id="KW-0597">Phosphoprotein</keyword>
<dbReference type="GO" id="GO:0033557">
    <property type="term" value="C:Slx1-Slx4 complex"/>
    <property type="evidence" value="ECO:0007669"/>
    <property type="project" value="UniProtKB-UniRule"/>
</dbReference>
<sequence length="920" mass="100470">MASPDVFLSSPLRRSTQCIVPSSSPDLPSIRDLLPQKASRSAIESGGKTTAIPDTSTFAFSSVRDRWRSAQAAAVNQINSSHDSNPFIVAGDNDPEMGSIQPASTSKTPTRRRRRSNEKPEAMCQLGQQETRTEEAMKTTQQAWKKFKSQTSEKDAARKSDKADSVCVNSVSSAADTTLADDTNHTCSPIQDSLLSGQSRARPWNSKDSLQLEPAMVRRKDWTPPKQTAACNDPPQSSAAATDPIELDDDRKTTSFEALLTAYKCSDSAIDESASHQGDGSASNIRRLAGAQPVQTTLAPLIPIASTVAKKKAPRKKPRTITALATAAYKQANQVDCEDAGARETNHAPLPAAQQEAVQNKGKEKPRKRPTKSKSKKKIIPPRPILFSPETALKQVAQQDFVFGTSSQLAREQSPTFLRDLQRAMKSSNQLDEVQYTTPLNSDSIEPLECRPKLWDAAARDADGDLFDVEVINLTESNACAPSTPREDPFGYCKADMDLSPRLPRAAKQTTGVVARDDDGFLNLSDILPASSSALLPAPEMLDIDRFPTSSPLSGCQVEPHPSAPLVSNQNLETVLSPPQLNMSISDMSVSAPVATHVTRPAFEDYTDAQLSREVSRYGFKPIKRRSAMLALLEQCWQHKMDHSGYHVRMQSTAATSSKLTASSPAKRPRGRPRKDSGSVQGSQPQDPPPSAQVPETPKRPRGRPRKDAETSPSVAKVTKKKTTSKRKATPKKAKARTPKKATPKKATPKKATPKKATPEKATPKKATPKKAKVHAKAVEIADSDSDLTDMLNASPSPSCSTASSRQQSIDLTMSLDEDTKLSLDMTSTYSKSNLFEYIAQAITTAPRTTVPSEPSWHEKILLYDPIVLEDLTAWLNSGQLTRVGCDEEIDPAELKKWCESRSICCLWKVNLRGKERKRY</sequence>
<gene>
    <name evidence="11" type="primary">SLX4</name>
    <name evidence="13" type="ORF">E4U43_000191</name>
</gene>
<feature type="compositionally biased region" description="Low complexity" evidence="12">
    <location>
        <begin position="794"/>
        <end position="808"/>
    </location>
</feature>
<proteinExistence type="inferred from homology"/>
<feature type="compositionally biased region" description="Basic residues" evidence="12">
    <location>
        <begin position="718"/>
        <end position="754"/>
    </location>
</feature>
<evidence type="ECO:0000256" key="10">
    <source>
        <dbReference type="ARBA" id="ARBA00029496"/>
    </source>
</evidence>
<dbReference type="HAMAP" id="MF_03110">
    <property type="entry name" value="Endonuc_su_Slx4"/>
    <property type="match status" value="1"/>
</dbReference>
<dbReference type="InterPro" id="IPR018574">
    <property type="entry name" value="Structure-sp_endonuc_su_Slx4"/>
</dbReference>
<dbReference type="Proteomes" id="UP000748025">
    <property type="component" value="Unassembled WGS sequence"/>
</dbReference>
<reference evidence="13" key="1">
    <citation type="journal article" date="2020" name="bioRxiv">
        <title>Whole genome comparisons of ergot fungi reveals the divergence and evolution of species within the genus Claviceps are the result of varying mechanisms driving genome evolution and host range expansion.</title>
        <authorList>
            <person name="Wyka S.A."/>
            <person name="Mondo S.J."/>
            <person name="Liu M."/>
            <person name="Dettman J."/>
            <person name="Nalam V."/>
            <person name="Broders K.D."/>
        </authorList>
    </citation>
    <scope>NUCLEOTIDE SEQUENCE</scope>
    <source>
        <strain evidence="13">CCC 602</strain>
    </source>
</reference>
<comment type="similarity">
    <text evidence="2 11">Belongs to the SLX4 family.</text>
</comment>
<keyword evidence="8 11" id="KW-0234">DNA repair</keyword>
<comment type="subcellular location">
    <subcellularLocation>
        <location evidence="1 11">Nucleus</location>
    </subcellularLocation>
</comment>
<feature type="region of interest" description="Disordered" evidence="12">
    <location>
        <begin position="652"/>
        <end position="808"/>
    </location>
</feature>
<keyword evidence="5 11" id="KW-0227">DNA damage</keyword>
<protein>
    <recommendedName>
        <fullName evidence="10 11">Structure-specific endonuclease subunit SLX4</fullName>
    </recommendedName>
</protein>
<keyword evidence="14" id="KW-1185">Reference proteome</keyword>
<comment type="subunit">
    <text evidence="11">Forms a heterodimer with SLX1.</text>
</comment>
<feature type="region of interest" description="Disordered" evidence="12">
    <location>
        <begin position="191"/>
        <end position="249"/>
    </location>
</feature>
<feature type="compositionally biased region" description="Polar residues" evidence="12">
    <location>
        <begin position="225"/>
        <end position="240"/>
    </location>
</feature>
<evidence type="ECO:0000256" key="5">
    <source>
        <dbReference type="ARBA" id="ARBA00022763"/>
    </source>
</evidence>
<evidence type="ECO:0000256" key="11">
    <source>
        <dbReference type="HAMAP-Rule" id="MF_03110"/>
    </source>
</evidence>
<keyword evidence="9 11" id="KW-0539">Nucleus</keyword>
<evidence type="ECO:0000256" key="12">
    <source>
        <dbReference type="SAM" id="MobiDB-lite"/>
    </source>
</evidence>
<dbReference type="PRINTS" id="PR00929">
    <property type="entry name" value="ATHOOK"/>
</dbReference>
<evidence type="ECO:0000256" key="8">
    <source>
        <dbReference type="ARBA" id="ARBA00023204"/>
    </source>
</evidence>
<evidence type="ECO:0000256" key="9">
    <source>
        <dbReference type="ARBA" id="ARBA00023242"/>
    </source>
</evidence>
<evidence type="ECO:0000256" key="7">
    <source>
        <dbReference type="ARBA" id="ARBA00023172"/>
    </source>
</evidence>
<dbReference type="Pfam" id="PF09494">
    <property type="entry name" value="Slx4"/>
    <property type="match status" value="1"/>
</dbReference>
<dbReference type="PRINTS" id="PR00930">
    <property type="entry name" value="HIGHMOBLTYIY"/>
</dbReference>
<dbReference type="GO" id="GO:0000785">
    <property type="term" value="C:chromatin"/>
    <property type="evidence" value="ECO:0007669"/>
    <property type="project" value="InterPro"/>
</dbReference>
<dbReference type="GO" id="GO:0006281">
    <property type="term" value="P:DNA repair"/>
    <property type="evidence" value="ECO:0007669"/>
    <property type="project" value="UniProtKB-UniRule"/>
</dbReference>
<feature type="compositionally biased region" description="Basic residues" evidence="12">
    <location>
        <begin position="767"/>
        <end position="776"/>
    </location>
</feature>
<feature type="compositionally biased region" description="Polar residues" evidence="12">
    <location>
        <begin position="74"/>
        <end position="84"/>
    </location>
</feature>
<keyword evidence="6" id="KW-0238">DNA-binding</keyword>
<dbReference type="GO" id="GO:0003677">
    <property type="term" value="F:DNA binding"/>
    <property type="evidence" value="ECO:0007669"/>
    <property type="project" value="UniProtKB-KW"/>
</dbReference>